<feature type="compositionally biased region" description="Low complexity" evidence="1">
    <location>
        <begin position="141"/>
        <end position="155"/>
    </location>
</feature>
<feature type="transmembrane region" description="Helical" evidence="2">
    <location>
        <begin position="96"/>
        <end position="117"/>
    </location>
</feature>
<feature type="transmembrane region" description="Helical" evidence="2">
    <location>
        <begin position="864"/>
        <end position="884"/>
    </location>
</feature>
<evidence type="ECO:0000256" key="2">
    <source>
        <dbReference type="SAM" id="Phobius"/>
    </source>
</evidence>
<reference evidence="3 4" key="1">
    <citation type="submission" date="2014-04" db="EMBL/GenBank/DDBJ databases">
        <authorList>
            <consortium name="DOE Joint Genome Institute"/>
            <person name="Kuo A."/>
            <person name="Zuccaro A."/>
            <person name="Kohler A."/>
            <person name="Nagy L.G."/>
            <person name="Floudas D."/>
            <person name="Copeland A."/>
            <person name="Barry K.W."/>
            <person name="Cichocki N."/>
            <person name="Veneault-Fourrey C."/>
            <person name="LaButti K."/>
            <person name="Lindquist E.A."/>
            <person name="Lipzen A."/>
            <person name="Lundell T."/>
            <person name="Morin E."/>
            <person name="Murat C."/>
            <person name="Sun H."/>
            <person name="Tunlid A."/>
            <person name="Henrissat B."/>
            <person name="Grigoriev I.V."/>
            <person name="Hibbett D.S."/>
            <person name="Martin F."/>
            <person name="Nordberg H.P."/>
            <person name="Cantor M.N."/>
            <person name="Hua S.X."/>
        </authorList>
    </citation>
    <scope>NUCLEOTIDE SEQUENCE [LARGE SCALE GENOMIC DNA]</scope>
    <source>
        <strain evidence="3 4">MAFF 305830</strain>
    </source>
</reference>
<reference evidence="4" key="2">
    <citation type="submission" date="2015-01" db="EMBL/GenBank/DDBJ databases">
        <title>Evolutionary Origins and Diversification of the Mycorrhizal Mutualists.</title>
        <authorList>
            <consortium name="DOE Joint Genome Institute"/>
            <consortium name="Mycorrhizal Genomics Consortium"/>
            <person name="Kohler A."/>
            <person name="Kuo A."/>
            <person name="Nagy L.G."/>
            <person name="Floudas D."/>
            <person name="Copeland A."/>
            <person name="Barry K.W."/>
            <person name="Cichocki N."/>
            <person name="Veneault-Fourrey C."/>
            <person name="LaButti K."/>
            <person name="Lindquist E.A."/>
            <person name="Lipzen A."/>
            <person name="Lundell T."/>
            <person name="Morin E."/>
            <person name="Murat C."/>
            <person name="Riley R."/>
            <person name="Ohm R."/>
            <person name="Sun H."/>
            <person name="Tunlid A."/>
            <person name="Henrissat B."/>
            <person name="Grigoriev I.V."/>
            <person name="Hibbett D.S."/>
            <person name="Martin F."/>
        </authorList>
    </citation>
    <scope>NUCLEOTIDE SEQUENCE [LARGE SCALE GENOMIC DNA]</scope>
    <source>
        <strain evidence="4">MAFF 305830</strain>
    </source>
</reference>
<dbReference type="OrthoDB" id="2923771at2759"/>
<protein>
    <submittedName>
        <fullName evidence="3">Uncharacterized protein</fullName>
    </submittedName>
</protein>
<feature type="region of interest" description="Disordered" evidence="1">
    <location>
        <begin position="516"/>
        <end position="541"/>
    </location>
</feature>
<feature type="transmembrane region" description="Helical" evidence="2">
    <location>
        <begin position="573"/>
        <end position="594"/>
    </location>
</feature>
<gene>
    <name evidence="3" type="ORF">M408DRAFT_27605</name>
</gene>
<sequence length="927" mass="104862">MESPKPAGSPLRQSRVPSGFYESRHDIELQSPTTASFLVDEKFIGPFPSPPVTPQQHGSGVSLMGVGRKPPARKYSREWWQSSWDIAVANRVWPRVLYIAFGISIITIWVGLTVHFATDQVRWDRGDDQKFAQQIHSAQVTPTSSASTSTASSTPTPAPDRLPFFSLSGSLKSFDPVARNLHVEWSGLFQLELTDQPVPLANGTYPNAFWPMDIYRDISTVVFDATYYDNITTPENIPVDQRDYSFRIDNSTAKHIGTLGMHKWDSIPTDITFQQNAEQSDWTTQPLFSYPFDEWKGSIVFVGDFRWDETERSYYNASQGNYTGTNIVPFAGARLEDNSLNWRFGLNFTNECYSSNITNIKKYINESLGTGIDMDLVLSSDWYLREVPVPCNLDITIVGTRPPLVQFAAIMALLVNWISTIFIFVLTAECLLMRRGFMMSGTDLLGVTFTSLFALPSVRLLLGWNNDYSTLSPFSNFSMESSKAAESLEQSRVNSRLYEGRRDLEIQSPGTASFLVNEKNRGPSSSPPITPQQHNSDLSMKETGIETPTRKYSREWWHSTWDRAVVNRVWPRALYIAFGIGIITIWIGLTVHFATDQVRWDRRDDQPFVRVIRENNLDDPSKLGWFSLSGSLKSFDPVARSLNIEWSGLFQEHLEDKPVPLANGTYPNIFWPMDIYRDVSTVAFDATGYTDPTIHDNKPFDERQYLLKIDNSTAKHIGSIGWHEWDSVSTDITFQQKADESDWRSQPLFSYPFDEWKGRIVFVADLHGNANEKTYTNTSQGNYTGTNIVPFAGARLEDNSLNWRFSLTFTNECYTNSSIIKEQIIKSVNPGFNLEEIIQNDVSLASVPMPCNLDIEIIATRPPLVQFAAILAVFVNWISTMFIFVLTAESLVMRRGFMLSGTDLLGVTFTSLFALPSVRLLLPGKPT</sequence>
<keyword evidence="2" id="KW-1133">Transmembrane helix</keyword>
<keyword evidence="2" id="KW-0812">Transmembrane</keyword>
<feature type="region of interest" description="Disordered" evidence="1">
    <location>
        <begin position="137"/>
        <end position="157"/>
    </location>
</feature>
<accession>A0A0C2WBI2</accession>
<evidence type="ECO:0000313" key="3">
    <source>
        <dbReference type="EMBL" id="KIM23778.1"/>
    </source>
</evidence>
<dbReference type="AlphaFoldDB" id="A0A0C2WBI2"/>
<evidence type="ECO:0000256" key="1">
    <source>
        <dbReference type="SAM" id="MobiDB-lite"/>
    </source>
</evidence>
<evidence type="ECO:0000313" key="4">
    <source>
        <dbReference type="Proteomes" id="UP000054097"/>
    </source>
</evidence>
<organism evidence="3 4">
    <name type="scientific">Serendipita vermifera MAFF 305830</name>
    <dbReference type="NCBI Taxonomy" id="933852"/>
    <lineage>
        <taxon>Eukaryota</taxon>
        <taxon>Fungi</taxon>
        <taxon>Dikarya</taxon>
        <taxon>Basidiomycota</taxon>
        <taxon>Agaricomycotina</taxon>
        <taxon>Agaricomycetes</taxon>
        <taxon>Sebacinales</taxon>
        <taxon>Serendipitaceae</taxon>
        <taxon>Serendipita</taxon>
    </lineage>
</organism>
<name>A0A0C2WBI2_SERVB</name>
<proteinExistence type="predicted"/>
<keyword evidence="2" id="KW-0472">Membrane</keyword>
<feature type="transmembrane region" description="Helical" evidence="2">
    <location>
        <begin position="407"/>
        <end position="432"/>
    </location>
</feature>
<dbReference type="HOGENOM" id="CLU_326819_0_0_1"/>
<feature type="transmembrane region" description="Helical" evidence="2">
    <location>
        <begin position="904"/>
        <end position="922"/>
    </location>
</feature>
<keyword evidence="4" id="KW-1185">Reference proteome</keyword>
<dbReference type="Proteomes" id="UP000054097">
    <property type="component" value="Unassembled WGS sequence"/>
</dbReference>
<dbReference type="EMBL" id="KN824332">
    <property type="protein sequence ID" value="KIM23778.1"/>
    <property type="molecule type" value="Genomic_DNA"/>
</dbReference>